<comment type="caution">
    <text evidence="1">The sequence shown here is derived from an EMBL/GenBank/DDBJ whole genome shotgun (WGS) entry which is preliminary data.</text>
</comment>
<dbReference type="AlphaFoldDB" id="A0A4Z2HZ72"/>
<proteinExistence type="predicted"/>
<dbReference type="Proteomes" id="UP000314294">
    <property type="component" value="Unassembled WGS sequence"/>
</dbReference>
<dbReference type="EMBL" id="SRLO01000165">
    <property type="protein sequence ID" value="TNN70252.1"/>
    <property type="molecule type" value="Genomic_DNA"/>
</dbReference>
<keyword evidence="2" id="KW-1185">Reference proteome</keyword>
<name>A0A4Z2HZ72_9TELE</name>
<gene>
    <name evidence="1" type="ORF">EYF80_019466</name>
</gene>
<accession>A0A4Z2HZ72</accession>
<organism evidence="1 2">
    <name type="scientific">Liparis tanakae</name>
    <name type="common">Tanaka's snailfish</name>
    <dbReference type="NCBI Taxonomy" id="230148"/>
    <lineage>
        <taxon>Eukaryota</taxon>
        <taxon>Metazoa</taxon>
        <taxon>Chordata</taxon>
        <taxon>Craniata</taxon>
        <taxon>Vertebrata</taxon>
        <taxon>Euteleostomi</taxon>
        <taxon>Actinopterygii</taxon>
        <taxon>Neopterygii</taxon>
        <taxon>Teleostei</taxon>
        <taxon>Neoteleostei</taxon>
        <taxon>Acanthomorphata</taxon>
        <taxon>Eupercaria</taxon>
        <taxon>Perciformes</taxon>
        <taxon>Cottioidei</taxon>
        <taxon>Cottales</taxon>
        <taxon>Liparidae</taxon>
        <taxon>Liparis</taxon>
    </lineage>
</organism>
<reference evidence="1 2" key="1">
    <citation type="submission" date="2019-03" db="EMBL/GenBank/DDBJ databases">
        <title>First draft genome of Liparis tanakae, snailfish: a comprehensive survey of snailfish specific genes.</title>
        <authorList>
            <person name="Kim W."/>
            <person name="Song I."/>
            <person name="Jeong J.-H."/>
            <person name="Kim D."/>
            <person name="Kim S."/>
            <person name="Ryu S."/>
            <person name="Song J.Y."/>
            <person name="Lee S.K."/>
        </authorList>
    </citation>
    <scope>NUCLEOTIDE SEQUENCE [LARGE SCALE GENOMIC DNA]</scope>
    <source>
        <tissue evidence="1">Muscle</tissue>
    </source>
</reference>
<sequence>MVQMEKIFSESVLADTLPKPTLVRLLRAKYSDVTVAPEPPGVLLLPFHWPEPSNAAPPSGSNPELFHWLHGALRRVGDSQQGGQRRQEVRRSQAFGQFMEPAWWEEDPEELLQQTQTYIPGGGAITFDLAASDEVPDAGHPMAEQGERGHEQGEDHGAVLGVAVQLLEEAQEAEEAHRLQQDIAAARRVARRGAAVLSYLRRGEADVVGNGDGDVEGGQQDQPIPAGLERTVVEEDETRLLDVRHLVLRDRVRIGSQETLDLSLGLVLFLEVSRQLVEDGAAAASLHVQTRRAADLVDLQARFLV</sequence>
<evidence type="ECO:0000313" key="2">
    <source>
        <dbReference type="Proteomes" id="UP000314294"/>
    </source>
</evidence>
<evidence type="ECO:0000313" key="1">
    <source>
        <dbReference type="EMBL" id="TNN70252.1"/>
    </source>
</evidence>
<protein>
    <submittedName>
        <fullName evidence="1">Uncharacterized protein</fullName>
    </submittedName>
</protein>